<proteinExistence type="predicted"/>
<dbReference type="HOGENOM" id="CLU_2643273_0_0_1"/>
<reference evidence="2" key="1">
    <citation type="journal article" date="2010" name="Science">
        <title>Signatures of adaptation to obligate biotrophy in the Hyaloperonospora arabidopsidis genome.</title>
        <authorList>
            <person name="Baxter L."/>
            <person name="Tripathy S."/>
            <person name="Ishaque N."/>
            <person name="Boot N."/>
            <person name="Cabral A."/>
            <person name="Kemen E."/>
            <person name="Thines M."/>
            <person name="Ah-Fong A."/>
            <person name="Anderson R."/>
            <person name="Badejoko W."/>
            <person name="Bittner-Eddy P."/>
            <person name="Boore J.L."/>
            <person name="Chibucos M.C."/>
            <person name="Coates M."/>
            <person name="Dehal P."/>
            <person name="Delehaunty K."/>
            <person name="Dong S."/>
            <person name="Downton P."/>
            <person name="Dumas B."/>
            <person name="Fabro G."/>
            <person name="Fronick C."/>
            <person name="Fuerstenberg S.I."/>
            <person name="Fulton L."/>
            <person name="Gaulin E."/>
            <person name="Govers F."/>
            <person name="Hughes L."/>
            <person name="Humphray S."/>
            <person name="Jiang R.H."/>
            <person name="Judelson H."/>
            <person name="Kamoun S."/>
            <person name="Kyung K."/>
            <person name="Meijer H."/>
            <person name="Minx P."/>
            <person name="Morris P."/>
            <person name="Nelson J."/>
            <person name="Phuntumart V."/>
            <person name="Qutob D."/>
            <person name="Rehmany A."/>
            <person name="Rougon-Cardoso A."/>
            <person name="Ryden P."/>
            <person name="Torto-Alalibo T."/>
            <person name="Studholme D."/>
            <person name="Wang Y."/>
            <person name="Win J."/>
            <person name="Wood J."/>
            <person name="Clifton S.W."/>
            <person name="Rogers J."/>
            <person name="Van den Ackerveken G."/>
            <person name="Jones J.D."/>
            <person name="McDowell J.M."/>
            <person name="Beynon J."/>
            <person name="Tyler B.M."/>
        </authorList>
    </citation>
    <scope>NUCLEOTIDE SEQUENCE [LARGE SCALE GENOMIC DNA]</scope>
    <source>
        <strain evidence="2">Emoy2</strain>
    </source>
</reference>
<dbReference type="InParanoid" id="M4C0H6"/>
<dbReference type="Proteomes" id="UP000011713">
    <property type="component" value="Unassembled WGS sequence"/>
</dbReference>
<name>M4C0H6_HYAAE</name>
<evidence type="ECO:0000313" key="2">
    <source>
        <dbReference type="Proteomes" id="UP000011713"/>
    </source>
</evidence>
<dbReference type="EMBL" id="CU694306">
    <property type="status" value="NOT_ANNOTATED_CDS"/>
    <property type="molecule type" value="Genomic_DNA"/>
</dbReference>
<reference evidence="1" key="2">
    <citation type="submission" date="2015-06" db="UniProtKB">
        <authorList>
            <consortium name="EnsemblProtists"/>
        </authorList>
    </citation>
    <scope>IDENTIFICATION</scope>
    <source>
        <strain evidence="1">Emoy2</strain>
    </source>
</reference>
<sequence>MRSFLRFDVEPQESCISLLCQLSQITARMNIGQSFCGSAGLLIKLSLLFKFGERQVSQIAKHRLPKSASTRAVRPRL</sequence>
<dbReference type="VEuPathDB" id="FungiDB:HpaG812426"/>
<evidence type="ECO:0000313" key="1">
    <source>
        <dbReference type="EnsemblProtists" id="HpaP812426"/>
    </source>
</evidence>
<organism evidence="1 2">
    <name type="scientific">Hyaloperonospora arabidopsidis (strain Emoy2)</name>
    <name type="common">Downy mildew agent</name>
    <name type="synonym">Peronospora arabidopsidis</name>
    <dbReference type="NCBI Taxonomy" id="559515"/>
    <lineage>
        <taxon>Eukaryota</taxon>
        <taxon>Sar</taxon>
        <taxon>Stramenopiles</taxon>
        <taxon>Oomycota</taxon>
        <taxon>Peronosporomycetes</taxon>
        <taxon>Peronosporales</taxon>
        <taxon>Peronosporaceae</taxon>
        <taxon>Hyaloperonospora</taxon>
    </lineage>
</organism>
<accession>M4C0H6</accession>
<dbReference type="AlphaFoldDB" id="M4C0H6"/>
<protein>
    <submittedName>
        <fullName evidence="1">Uncharacterized protein</fullName>
    </submittedName>
</protein>
<dbReference type="EnsemblProtists" id="HpaT812426">
    <property type="protein sequence ID" value="HpaP812426"/>
    <property type="gene ID" value="HpaG812426"/>
</dbReference>
<keyword evidence="2" id="KW-1185">Reference proteome</keyword>